<feature type="transmembrane region" description="Helical" evidence="1">
    <location>
        <begin position="185"/>
        <end position="205"/>
    </location>
</feature>
<dbReference type="Proteomes" id="UP001217044">
    <property type="component" value="Plasmid pDATS02"/>
</dbReference>
<protein>
    <submittedName>
        <fullName evidence="2">Uncharacterized protein</fullName>
    </submittedName>
</protein>
<evidence type="ECO:0000313" key="3">
    <source>
        <dbReference type="Proteomes" id="UP001217044"/>
    </source>
</evidence>
<accession>A0ABY7V7N2</accession>
<keyword evidence="1" id="KW-1133">Transmembrane helix</keyword>
<geneLocation type="plasmid" evidence="2 3">
    <name>pDATS02</name>
</geneLocation>
<dbReference type="RefSeq" id="WP_273991446.1">
    <property type="nucleotide sequence ID" value="NZ_BAABQT010000016.1"/>
</dbReference>
<feature type="transmembrane region" description="Helical" evidence="1">
    <location>
        <begin position="109"/>
        <end position="130"/>
    </location>
</feature>
<evidence type="ECO:0000256" key="1">
    <source>
        <dbReference type="SAM" id="Phobius"/>
    </source>
</evidence>
<name>A0ABY7V7N2_9DEIO</name>
<organism evidence="2 3">
    <name type="scientific">Deinococcus aquaticus</name>
    <dbReference type="NCBI Taxonomy" id="328692"/>
    <lineage>
        <taxon>Bacteria</taxon>
        <taxon>Thermotogati</taxon>
        <taxon>Deinococcota</taxon>
        <taxon>Deinococci</taxon>
        <taxon>Deinococcales</taxon>
        <taxon>Deinococcaceae</taxon>
        <taxon>Deinococcus</taxon>
    </lineage>
</organism>
<gene>
    <name evidence="2" type="ORF">M8445_17175</name>
</gene>
<proteinExistence type="predicted"/>
<evidence type="ECO:0000313" key="2">
    <source>
        <dbReference type="EMBL" id="WDA60699.1"/>
    </source>
</evidence>
<keyword evidence="1" id="KW-0472">Membrane</keyword>
<sequence>MTTTAPADIPEVQLHNSSNHAMLALGLAQQGALNGKSVQAQGEQFSRVVDRLANDPGFDVVAAETAAEYLKTQAMRVDQFWARFGLRRGTYLALLPALLLYAVTEGQPYELLVGLGVALATLTFVAGHYADLIQIDMKTGESLLKAATKRRTQLQQANQLVPAAVGINLVAVEKRVRKQHQAVKWIMVVALAAFLIFGVAVFLHVRTAGLPAA</sequence>
<dbReference type="EMBL" id="CP115167">
    <property type="protein sequence ID" value="WDA60699.1"/>
    <property type="molecule type" value="Genomic_DNA"/>
</dbReference>
<keyword evidence="2" id="KW-0614">Plasmid</keyword>
<keyword evidence="3" id="KW-1185">Reference proteome</keyword>
<feature type="transmembrane region" description="Helical" evidence="1">
    <location>
        <begin position="85"/>
        <end position="103"/>
    </location>
</feature>
<reference evidence="2 3" key="1">
    <citation type="submission" date="2022-12" db="EMBL/GenBank/DDBJ databases">
        <title>Genome Sequence of Deinococcus aquaticus Type Strain PB314.</title>
        <authorList>
            <person name="Albert C."/>
            <person name="Hill J."/>
            <person name="Boren L."/>
            <person name="Scholz-Ng S."/>
            <person name="Fatema N."/>
            <person name="Grosso R."/>
            <person name="Soboslay E."/>
            <person name="Tuohy J."/>
        </authorList>
    </citation>
    <scope>NUCLEOTIDE SEQUENCE [LARGE SCALE GENOMIC DNA]</scope>
    <source>
        <strain evidence="2 3">PB-314</strain>
        <plasmid evidence="2 3">pDATS02</plasmid>
    </source>
</reference>
<keyword evidence="1" id="KW-0812">Transmembrane</keyword>